<dbReference type="GO" id="GO:0016829">
    <property type="term" value="F:lyase activity"/>
    <property type="evidence" value="ECO:0007669"/>
    <property type="project" value="UniProtKB-KW"/>
</dbReference>
<feature type="binding site" evidence="5">
    <location>
        <position position="47"/>
    </location>
    <ligand>
        <name>pyruvate</name>
        <dbReference type="ChEBI" id="CHEBI:15361"/>
    </ligand>
</feature>
<accession>A0A1I4K5Q4</accession>
<evidence type="ECO:0000256" key="5">
    <source>
        <dbReference type="PIRSR" id="PIRSR001365-2"/>
    </source>
</evidence>
<dbReference type="PIRSF" id="PIRSF001365">
    <property type="entry name" value="DHDPS"/>
    <property type="match status" value="1"/>
</dbReference>
<protein>
    <submittedName>
        <fullName evidence="6">4-hydroxy-tetrahydrodipicolinate synthase</fullName>
    </submittedName>
</protein>
<dbReference type="Gene3D" id="3.20.20.70">
    <property type="entry name" value="Aldolase class I"/>
    <property type="match status" value="1"/>
</dbReference>
<dbReference type="RefSeq" id="WP_089861993.1">
    <property type="nucleotide sequence ID" value="NZ_FOTI01000028.1"/>
</dbReference>
<dbReference type="InterPro" id="IPR002220">
    <property type="entry name" value="DapA-like"/>
</dbReference>
<comment type="similarity">
    <text evidence="3">Belongs to the DapA family.</text>
</comment>
<dbReference type="InterPro" id="IPR013785">
    <property type="entry name" value="Aldolase_TIM"/>
</dbReference>
<sequence length="302" mass="33920">MISLKGVFPPVITLFNSKGEVDIAANKKMADYLIESGVAGITYLGTTGEFGSLTLEEKKLFIKEISEYIAGRVKVLVGIGDTCLANTLELLSYLSNLPVDAVLLVNTYFSVYSKEAVINYFQTVDQQSELPIIIYNFPSLTGFNFTKYVVREILKTTEQVIGIKDTIADLDHIRALLELKKEFDYFHVFAAFENQMLAALTFGVDGFINATANFAPEITVKLYNAYNKENNFNQAEDLYKKACSLMEFYKVSQPLFLACKEVVYQTIFTEQLFGERVPSIALTEKQKSSITELIKKLNLGEI</sequence>
<feature type="binding site" evidence="5">
    <location>
        <position position="208"/>
    </location>
    <ligand>
        <name>pyruvate</name>
        <dbReference type="ChEBI" id="CHEBI:15361"/>
    </ligand>
</feature>
<organism evidence="6 7">
    <name type="scientific">Halanaerobium salsuginis</name>
    <dbReference type="NCBI Taxonomy" id="29563"/>
    <lineage>
        <taxon>Bacteria</taxon>
        <taxon>Bacillati</taxon>
        <taxon>Bacillota</taxon>
        <taxon>Clostridia</taxon>
        <taxon>Halanaerobiales</taxon>
        <taxon>Halanaerobiaceae</taxon>
        <taxon>Halanaerobium</taxon>
    </lineage>
</organism>
<gene>
    <name evidence="6" type="ORF">SAMN02983006_01918</name>
</gene>
<dbReference type="PANTHER" id="PTHR12128:SF28">
    <property type="entry name" value="2-DEHYDRO-3-DEOXY-D-GLUCONATE ALDOLASE YAGE-RELATED"/>
    <property type="match status" value="1"/>
</dbReference>
<dbReference type="AlphaFoldDB" id="A0A1I4K5Q4"/>
<dbReference type="Proteomes" id="UP000199006">
    <property type="component" value="Unassembled WGS sequence"/>
</dbReference>
<dbReference type="Pfam" id="PF00701">
    <property type="entry name" value="DHDPS"/>
    <property type="match status" value="1"/>
</dbReference>
<dbReference type="EMBL" id="FOTI01000028">
    <property type="protein sequence ID" value="SFL74115.1"/>
    <property type="molecule type" value="Genomic_DNA"/>
</dbReference>
<proteinExistence type="inferred from homology"/>
<dbReference type="GO" id="GO:0005829">
    <property type="term" value="C:cytosol"/>
    <property type="evidence" value="ECO:0007669"/>
    <property type="project" value="TreeGrafter"/>
</dbReference>
<dbReference type="PANTHER" id="PTHR12128">
    <property type="entry name" value="DIHYDRODIPICOLINATE SYNTHASE"/>
    <property type="match status" value="1"/>
</dbReference>
<evidence type="ECO:0000256" key="3">
    <source>
        <dbReference type="PIRNR" id="PIRNR001365"/>
    </source>
</evidence>
<feature type="active site" description="Proton donor/acceptor" evidence="4">
    <location>
        <position position="135"/>
    </location>
</feature>
<name>A0A1I4K5Q4_9FIRM</name>
<dbReference type="SMART" id="SM01130">
    <property type="entry name" value="DHDPS"/>
    <property type="match status" value="1"/>
</dbReference>
<evidence type="ECO:0000313" key="6">
    <source>
        <dbReference type="EMBL" id="SFL74115.1"/>
    </source>
</evidence>
<feature type="active site" description="Schiff-base intermediate with substrate" evidence="4">
    <location>
        <position position="164"/>
    </location>
</feature>
<dbReference type="CDD" id="cd00408">
    <property type="entry name" value="DHDPS-like"/>
    <property type="match status" value="1"/>
</dbReference>
<dbReference type="PRINTS" id="PR00146">
    <property type="entry name" value="DHPICSNTHASE"/>
</dbReference>
<evidence type="ECO:0000256" key="1">
    <source>
        <dbReference type="ARBA" id="ARBA00023239"/>
    </source>
</evidence>
<keyword evidence="1 3" id="KW-0456">Lyase</keyword>
<evidence type="ECO:0000313" key="7">
    <source>
        <dbReference type="Proteomes" id="UP000199006"/>
    </source>
</evidence>
<dbReference type="InterPro" id="IPR020625">
    <property type="entry name" value="Schiff_base-form_aldolases_AS"/>
</dbReference>
<dbReference type="OrthoDB" id="9782828at2"/>
<keyword evidence="2" id="KW-0704">Schiff base</keyword>
<reference evidence="6 7" key="1">
    <citation type="submission" date="2016-10" db="EMBL/GenBank/DDBJ databases">
        <authorList>
            <person name="de Groot N.N."/>
        </authorList>
    </citation>
    <scope>NUCLEOTIDE SEQUENCE [LARGE SCALE GENOMIC DNA]</scope>
    <source>
        <strain evidence="6 7">ATCC 51327</strain>
    </source>
</reference>
<evidence type="ECO:0000256" key="2">
    <source>
        <dbReference type="ARBA" id="ARBA00023270"/>
    </source>
</evidence>
<dbReference type="PROSITE" id="PS00666">
    <property type="entry name" value="DHDPS_2"/>
    <property type="match status" value="1"/>
</dbReference>
<evidence type="ECO:0000256" key="4">
    <source>
        <dbReference type="PIRSR" id="PIRSR001365-1"/>
    </source>
</evidence>
<keyword evidence="7" id="KW-1185">Reference proteome</keyword>
<dbReference type="SUPFAM" id="SSF51569">
    <property type="entry name" value="Aldolase"/>
    <property type="match status" value="1"/>
</dbReference>
<dbReference type="STRING" id="29563.SAMN02983006_01918"/>